<protein>
    <submittedName>
        <fullName evidence="2">Uncharacterized protein</fullName>
    </submittedName>
</protein>
<sequence>MNSGRDTVQSIRSMTSQSSQRNLTHGRISSTSRRAITPRGGMSRNRPFDNNNTTHKTFLLNNNKNSKFDVDLYKCPKSGSLKKRSPEYSIPKGKARNYMNSRQAATARNLSPCEHHTEINWIKRQSKLSVKGSDRITALDTLIKTKRRLPAPNAYKIAEKMKATYGKCDKAEGITFMSESEYLGTSTPAPNKYIINESLVKKKLIGFKMKQPKSKYSWKPVKTKLPDPGSYNHDTAIKRTSLIKRSQSAVFGKLKRTKLNKKKTEVPGVGTYKLDKVLEKISRPMKTSRR</sequence>
<name>A0AAD2D265_EUPCR</name>
<dbReference type="Proteomes" id="UP001295684">
    <property type="component" value="Unassembled WGS sequence"/>
</dbReference>
<keyword evidence="3" id="KW-1185">Reference proteome</keyword>
<comment type="caution">
    <text evidence="2">The sequence shown here is derived from an EMBL/GenBank/DDBJ whole genome shotgun (WGS) entry which is preliminary data.</text>
</comment>
<evidence type="ECO:0000313" key="2">
    <source>
        <dbReference type="EMBL" id="CAI2377330.1"/>
    </source>
</evidence>
<evidence type="ECO:0000256" key="1">
    <source>
        <dbReference type="SAM" id="MobiDB-lite"/>
    </source>
</evidence>
<accession>A0AAD2D265</accession>
<dbReference type="EMBL" id="CAMPGE010018963">
    <property type="protein sequence ID" value="CAI2377330.1"/>
    <property type="molecule type" value="Genomic_DNA"/>
</dbReference>
<gene>
    <name evidence="2" type="ORF">ECRASSUSDP1_LOCUS18714</name>
</gene>
<dbReference type="AlphaFoldDB" id="A0AAD2D265"/>
<feature type="region of interest" description="Disordered" evidence="1">
    <location>
        <begin position="1"/>
        <end position="51"/>
    </location>
</feature>
<proteinExistence type="predicted"/>
<reference evidence="2" key="1">
    <citation type="submission" date="2023-07" db="EMBL/GenBank/DDBJ databases">
        <authorList>
            <consortium name="AG Swart"/>
            <person name="Singh M."/>
            <person name="Singh A."/>
            <person name="Seah K."/>
            <person name="Emmerich C."/>
        </authorList>
    </citation>
    <scope>NUCLEOTIDE SEQUENCE</scope>
    <source>
        <strain evidence="2">DP1</strain>
    </source>
</reference>
<organism evidence="2 3">
    <name type="scientific">Euplotes crassus</name>
    <dbReference type="NCBI Taxonomy" id="5936"/>
    <lineage>
        <taxon>Eukaryota</taxon>
        <taxon>Sar</taxon>
        <taxon>Alveolata</taxon>
        <taxon>Ciliophora</taxon>
        <taxon>Intramacronucleata</taxon>
        <taxon>Spirotrichea</taxon>
        <taxon>Hypotrichia</taxon>
        <taxon>Euplotida</taxon>
        <taxon>Euplotidae</taxon>
        <taxon>Moneuplotes</taxon>
    </lineage>
</organism>
<feature type="compositionally biased region" description="Polar residues" evidence="1">
    <location>
        <begin position="1"/>
        <end position="34"/>
    </location>
</feature>
<evidence type="ECO:0000313" key="3">
    <source>
        <dbReference type="Proteomes" id="UP001295684"/>
    </source>
</evidence>